<name>A0AAD6S7F1_9AGAR</name>
<evidence type="ECO:0000259" key="2">
    <source>
        <dbReference type="Pfam" id="PF12937"/>
    </source>
</evidence>
<feature type="domain" description="F-box" evidence="2">
    <location>
        <begin position="107"/>
        <end position="171"/>
    </location>
</feature>
<keyword evidence="4" id="KW-1185">Reference proteome</keyword>
<accession>A0AAD6S7F1</accession>
<proteinExistence type="predicted"/>
<dbReference type="Proteomes" id="UP001218188">
    <property type="component" value="Unassembled WGS sequence"/>
</dbReference>
<dbReference type="Gene3D" id="1.20.1280.50">
    <property type="match status" value="1"/>
</dbReference>
<feature type="coiled-coil region" evidence="1">
    <location>
        <begin position="45"/>
        <end position="79"/>
    </location>
</feature>
<comment type="caution">
    <text evidence="3">The sequence shown here is derived from an EMBL/GenBank/DDBJ whole genome shotgun (WGS) entry which is preliminary data.</text>
</comment>
<evidence type="ECO:0000313" key="3">
    <source>
        <dbReference type="EMBL" id="KAJ7021175.1"/>
    </source>
</evidence>
<keyword evidence="1" id="KW-0175">Coiled coil</keyword>
<evidence type="ECO:0000313" key="4">
    <source>
        <dbReference type="Proteomes" id="UP001218188"/>
    </source>
</evidence>
<reference evidence="3" key="1">
    <citation type="submission" date="2023-03" db="EMBL/GenBank/DDBJ databases">
        <title>Massive genome expansion in bonnet fungi (Mycena s.s.) driven by repeated elements and novel gene families across ecological guilds.</title>
        <authorList>
            <consortium name="Lawrence Berkeley National Laboratory"/>
            <person name="Harder C.B."/>
            <person name="Miyauchi S."/>
            <person name="Viragh M."/>
            <person name="Kuo A."/>
            <person name="Thoen E."/>
            <person name="Andreopoulos B."/>
            <person name="Lu D."/>
            <person name="Skrede I."/>
            <person name="Drula E."/>
            <person name="Henrissat B."/>
            <person name="Morin E."/>
            <person name="Kohler A."/>
            <person name="Barry K."/>
            <person name="LaButti K."/>
            <person name="Morin E."/>
            <person name="Salamov A."/>
            <person name="Lipzen A."/>
            <person name="Mereny Z."/>
            <person name="Hegedus B."/>
            <person name="Baldrian P."/>
            <person name="Stursova M."/>
            <person name="Weitz H."/>
            <person name="Taylor A."/>
            <person name="Grigoriev I.V."/>
            <person name="Nagy L.G."/>
            <person name="Martin F."/>
            <person name="Kauserud H."/>
        </authorList>
    </citation>
    <scope>NUCLEOTIDE SEQUENCE</scope>
    <source>
        <strain evidence="3">CBHHK200</strain>
    </source>
</reference>
<dbReference type="AlphaFoldDB" id="A0AAD6S7F1"/>
<gene>
    <name evidence="3" type="ORF">C8F04DRAFT_1013571</name>
</gene>
<dbReference type="Pfam" id="PF12937">
    <property type="entry name" value="F-box-like"/>
    <property type="match status" value="1"/>
</dbReference>
<dbReference type="InterPro" id="IPR001810">
    <property type="entry name" value="F-box_dom"/>
</dbReference>
<dbReference type="SUPFAM" id="SSF52047">
    <property type="entry name" value="RNI-like"/>
    <property type="match status" value="1"/>
</dbReference>
<sequence>MVNSCPTCGFKSFTQTILVPSNKTTHIHELLRAHAEPPEHLRSTISELSAELTRYDNERARYDKEITRLRAILSAVESEHATLLAERAALQAYYDDCQGLSLQSPVRRLPVEILLAIFWICSKPFPPAVALWADREKHRHAHAPLFAVSQVCARWHDIVMGTASLWSTIDFPQGVWEDLRPAKMMELLKTVIERGAGSALRVVLPSRGTASTKVIDLLVKHSVRWNTAAFTGRFPGLERLSKGRFPLLEDLELHLVEIQAAAAATGDLFHVAPKLKRLVVSEPLLRLARPHLQQLQTLECVGVTLPKVTAALSSMAGLSPGTTCRLALQLVWSGFQHRIPYLTPTLSNVGTLSIEFLQPSSAPDVTDILANLTLPCLENLAFRSDYSSPLLWPHADFLALSSRSSFHTHLRSLNISDFSIGSAELAECLSALPSVQRLEISDDPRDGMEPIIKNSLLSSLTRQPDLQVLLPHLRHLVFRRSRLQFDDTLFLSFLLSRVSHRHDDSVSGFEVDVFRLRGCRRNLEPGVIAQIRELCSQNLLLWTFARAEPLAS</sequence>
<dbReference type="EMBL" id="JARJCM010000240">
    <property type="protein sequence ID" value="KAJ7021175.1"/>
    <property type="molecule type" value="Genomic_DNA"/>
</dbReference>
<organism evidence="3 4">
    <name type="scientific">Mycena alexandri</name>
    <dbReference type="NCBI Taxonomy" id="1745969"/>
    <lineage>
        <taxon>Eukaryota</taxon>
        <taxon>Fungi</taxon>
        <taxon>Dikarya</taxon>
        <taxon>Basidiomycota</taxon>
        <taxon>Agaricomycotina</taxon>
        <taxon>Agaricomycetes</taxon>
        <taxon>Agaricomycetidae</taxon>
        <taxon>Agaricales</taxon>
        <taxon>Marasmiineae</taxon>
        <taxon>Mycenaceae</taxon>
        <taxon>Mycena</taxon>
    </lineage>
</organism>
<dbReference type="Gene3D" id="3.80.10.10">
    <property type="entry name" value="Ribonuclease Inhibitor"/>
    <property type="match status" value="1"/>
</dbReference>
<protein>
    <recommendedName>
        <fullName evidence="2">F-box domain-containing protein</fullName>
    </recommendedName>
</protein>
<dbReference type="InterPro" id="IPR032675">
    <property type="entry name" value="LRR_dom_sf"/>
</dbReference>
<evidence type="ECO:0000256" key="1">
    <source>
        <dbReference type="SAM" id="Coils"/>
    </source>
</evidence>